<keyword evidence="1" id="KW-1133">Transmembrane helix</keyword>
<accession>A0AAV8UV19</accession>
<dbReference type="AlphaFoldDB" id="A0AAV8UV19"/>
<evidence type="ECO:0000256" key="1">
    <source>
        <dbReference type="SAM" id="Phobius"/>
    </source>
</evidence>
<keyword evidence="3" id="KW-1185">Reference proteome</keyword>
<reference evidence="2 3" key="1">
    <citation type="journal article" date="2023" name="Nat. Commun.">
        <title>Origin of minicircular mitochondrial genomes in red algae.</title>
        <authorList>
            <person name="Lee Y."/>
            <person name="Cho C.H."/>
            <person name="Lee Y.M."/>
            <person name="Park S.I."/>
            <person name="Yang J.H."/>
            <person name="West J.A."/>
            <person name="Bhattacharya D."/>
            <person name="Yoon H.S."/>
        </authorList>
    </citation>
    <scope>NUCLEOTIDE SEQUENCE [LARGE SCALE GENOMIC DNA]</scope>
    <source>
        <strain evidence="2 3">CCMP1338</strain>
        <tissue evidence="2">Whole cell</tissue>
    </source>
</reference>
<comment type="caution">
    <text evidence="2">The sequence shown here is derived from an EMBL/GenBank/DDBJ whole genome shotgun (WGS) entry which is preliminary data.</text>
</comment>
<organism evidence="2 3">
    <name type="scientific">Rhodosorus marinus</name>
    <dbReference type="NCBI Taxonomy" id="101924"/>
    <lineage>
        <taxon>Eukaryota</taxon>
        <taxon>Rhodophyta</taxon>
        <taxon>Stylonematophyceae</taxon>
        <taxon>Stylonematales</taxon>
        <taxon>Stylonemataceae</taxon>
        <taxon>Rhodosorus</taxon>
    </lineage>
</organism>
<evidence type="ECO:0000313" key="3">
    <source>
        <dbReference type="Proteomes" id="UP001157974"/>
    </source>
</evidence>
<dbReference type="Proteomes" id="UP001157974">
    <property type="component" value="Unassembled WGS sequence"/>
</dbReference>
<evidence type="ECO:0000313" key="2">
    <source>
        <dbReference type="EMBL" id="KAJ8905413.1"/>
    </source>
</evidence>
<dbReference type="EMBL" id="JAMWBK010000005">
    <property type="protein sequence ID" value="KAJ8905413.1"/>
    <property type="molecule type" value="Genomic_DNA"/>
</dbReference>
<sequence length="103" mass="11314">MARRPRSFGRPRRLWPSVVISVLVGGGFFALPFYLASGGQRGSGGYQLTQADRPLKFNAPKRGAFVNSGSFDAGIDPEYVKAEEKMRKEMQEMAEAKVGESSK</sequence>
<protein>
    <submittedName>
        <fullName evidence="2">Uncharacterized protein</fullName>
    </submittedName>
</protein>
<keyword evidence="1" id="KW-0472">Membrane</keyword>
<gene>
    <name evidence="2" type="ORF">NDN08_001920</name>
</gene>
<keyword evidence="1" id="KW-0812">Transmembrane</keyword>
<name>A0AAV8UV19_9RHOD</name>
<feature type="transmembrane region" description="Helical" evidence="1">
    <location>
        <begin position="14"/>
        <end position="35"/>
    </location>
</feature>
<proteinExistence type="predicted"/>